<comment type="caution">
    <text evidence="5">The sequence shown here is derived from an EMBL/GenBank/DDBJ whole genome shotgun (WGS) entry which is preliminary data.</text>
</comment>
<reference evidence="5 6" key="1">
    <citation type="submission" date="2018-06" db="EMBL/GenBank/DDBJ databases">
        <title>Chryseolinea flavus sp. nov., a member of the phylum Bacteroidetes isolated from soil.</title>
        <authorList>
            <person name="Li Y."/>
            <person name="Wang J."/>
        </authorList>
    </citation>
    <scope>NUCLEOTIDE SEQUENCE [LARGE SCALE GENOMIC DNA]</scope>
    <source>
        <strain evidence="5 6">SDU1-6</strain>
    </source>
</reference>
<name>A0A364XWU0_9BACT</name>
<organism evidence="5 6">
    <name type="scientific">Pseudochryseolinea flava</name>
    <dbReference type="NCBI Taxonomy" id="2059302"/>
    <lineage>
        <taxon>Bacteria</taxon>
        <taxon>Pseudomonadati</taxon>
        <taxon>Bacteroidota</taxon>
        <taxon>Cytophagia</taxon>
        <taxon>Cytophagales</taxon>
        <taxon>Fulvivirgaceae</taxon>
        <taxon>Pseudochryseolinea</taxon>
    </lineage>
</organism>
<evidence type="ECO:0000259" key="4">
    <source>
        <dbReference type="PROSITE" id="PS51724"/>
    </source>
</evidence>
<feature type="domain" description="SPOR" evidence="4">
    <location>
        <begin position="182"/>
        <end position="261"/>
    </location>
</feature>
<dbReference type="PROSITE" id="PS51724">
    <property type="entry name" value="SPOR"/>
    <property type="match status" value="1"/>
</dbReference>
<dbReference type="OrthoDB" id="982063at2"/>
<keyword evidence="1" id="KW-0175">Coiled coil</keyword>
<keyword evidence="3" id="KW-1133">Transmembrane helix</keyword>
<dbReference type="EMBL" id="QMFY01000023">
    <property type="protein sequence ID" value="RAV97997.1"/>
    <property type="molecule type" value="Genomic_DNA"/>
</dbReference>
<keyword evidence="6" id="KW-1185">Reference proteome</keyword>
<feature type="transmembrane region" description="Helical" evidence="3">
    <location>
        <begin position="97"/>
        <end position="119"/>
    </location>
</feature>
<dbReference type="AlphaFoldDB" id="A0A364XWU0"/>
<sequence length="261" mass="29539">MARRKKLSEEESQANNNINNESDDTFGLPEIEYEPINREEKIVVEETTTTTHEYTDANTSNEPETPVEQETVQETTFDDNAYTPSFKEIDQEEERSSALPIILVIVGILALAGAGYWYFGIYKPEQKRLELARQAEEDKIAAEAKRRKDAEEAERLRLEREKFVADSIANAKPSVGEIESLTERTGKYYVVVSSAIDDDLIMDYAKELSKKGVSTKIIPPFRKTKFSRLAVDVKDSYDEAQATADGLKGGDYGDKVWVVKY</sequence>
<dbReference type="RefSeq" id="WP_112749812.1">
    <property type="nucleotide sequence ID" value="NZ_QMFY01000023.1"/>
</dbReference>
<feature type="region of interest" description="Disordered" evidence="2">
    <location>
        <begin position="48"/>
        <end position="68"/>
    </location>
</feature>
<dbReference type="InterPro" id="IPR007730">
    <property type="entry name" value="SPOR-like_dom"/>
</dbReference>
<dbReference type="GO" id="GO:0042834">
    <property type="term" value="F:peptidoglycan binding"/>
    <property type="evidence" value="ECO:0007669"/>
    <property type="project" value="InterPro"/>
</dbReference>
<evidence type="ECO:0000313" key="6">
    <source>
        <dbReference type="Proteomes" id="UP000251889"/>
    </source>
</evidence>
<keyword evidence="3" id="KW-0472">Membrane</keyword>
<accession>A0A364XWU0</accession>
<dbReference type="Proteomes" id="UP000251889">
    <property type="component" value="Unassembled WGS sequence"/>
</dbReference>
<feature type="region of interest" description="Disordered" evidence="2">
    <location>
        <begin position="1"/>
        <end position="27"/>
    </location>
</feature>
<keyword evidence="3" id="KW-0812">Transmembrane</keyword>
<feature type="coiled-coil region" evidence="1">
    <location>
        <begin position="132"/>
        <end position="161"/>
    </location>
</feature>
<gene>
    <name evidence="5" type="ORF">DQQ10_25680</name>
</gene>
<protein>
    <recommendedName>
        <fullName evidence="4">SPOR domain-containing protein</fullName>
    </recommendedName>
</protein>
<evidence type="ECO:0000313" key="5">
    <source>
        <dbReference type="EMBL" id="RAV97997.1"/>
    </source>
</evidence>
<evidence type="ECO:0000256" key="3">
    <source>
        <dbReference type="SAM" id="Phobius"/>
    </source>
</evidence>
<evidence type="ECO:0000256" key="1">
    <source>
        <dbReference type="SAM" id="Coils"/>
    </source>
</evidence>
<proteinExistence type="predicted"/>
<evidence type="ECO:0000256" key="2">
    <source>
        <dbReference type="SAM" id="MobiDB-lite"/>
    </source>
</evidence>